<evidence type="ECO:0000256" key="1">
    <source>
        <dbReference type="ARBA" id="ARBA00022679"/>
    </source>
</evidence>
<organism evidence="8">
    <name type="scientific">uncultured Cytophagales bacterium</name>
    <dbReference type="NCBI Taxonomy" id="158755"/>
    <lineage>
        <taxon>Bacteria</taxon>
        <taxon>Pseudomonadati</taxon>
        <taxon>Bacteroidota</taxon>
        <taxon>Sphingobacteriia</taxon>
        <taxon>Sphingobacteriales</taxon>
        <taxon>environmental samples</taxon>
    </lineage>
</organism>
<gene>
    <name evidence="8" type="ORF">AVDCRST_MAG56-7227</name>
</gene>
<dbReference type="PANTHER" id="PTHR43289:SF6">
    <property type="entry name" value="SERINE_THREONINE-PROTEIN KINASE NEKL-3"/>
    <property type="match status" value="1"/>
</dbReference>
<dbReference type="Pfam" id="PF00069">
    <property type="entry name" value="Pkinase"/>
    <property type="match status" value="1"/>
</dbReference>
<dbReference type="Gene3D" id="1.10.510.10">
    <property type="entry name" value="Transferase(Phosphotransferase) domain 1"/>
    <property type="match status" value="1"/>
</dbReference>
<sequence length="505" mass="55852">MESTDTQVGDYQITRILVTRGMHSVYEGMHAPLRRPVLVETNALGAVPGMAGLLLDRAAALAKLHHPAIATLLDYRVVGTTHYFISEYPGGVTLQEYLQTLQMPLPDRECYALFNRILEGFAYLHRQQVVHGQVHPAFIVLLQEGGVRITGLGTADLPPENGLASTPLPAASRDAYTPPGSAGRQGRTAADVYALGILLQEMLLGPPAAPDRQETGKTPYLPSAVHAVIRKATHPDPRERFPNAVAFQRAWQQVTTLAPEATAPGVPSLPEVTPDPLPGKRRRGKAASLIEMPLLLLVLALVIAAGFALRWKQPGGASPVSQARPTPADPDEQVRGNRAGDARDAESAATSAEAMAGEAEGEAELVDSTALPPEDTEAENDENAYVKAALREQVEGYYAALRAQDTETLLQYFNPPLGRFFNERNVTETQLRTFLRQSWERTPEARHDVIWNTMRYGKDEAGNHVLDYWMYYHYRRANRDRWRKQIVFTRLRLDQNLKIIDMNGH</sequence>
<evidence type="ECO:0000313" key="8">
    <source>
        <dbReference type="EMBL" id="CAA9326923.1"/>
    </source>
</evidence>
<reference evidence="8" key="1">
    <citation type="submission" date="2020-02" db="EMBL/GenBank/DDBJ databases">
        <authorList>
            <person name="Meier V. D."/>
        </authorList>
    </citation>
    <scope>NUCLEOTIDE SEQUENCE</scope>
    <source>
        <strain evidence="8">AVDCRST_MAG56</strain>
    </source>
</reference>
<feature type="transmembrane region" description="Helical" evidence="6">
    <location>
        <begin position="289"/>
        <end position="311"/>
    </location>
</feature>
<dbReference type="InterPro" id="IPR000719">
    <property type="entry name" value="Prot_kinase_dom"/>
</dbReference>
<dbReference type="AlphaFoldDB" id="A0A6J4LAZ7"/>
<evidence type="ECO:0000256" key="6">
    <source>
        <dbReference type="SAM" id="Phobius"/>
    </source>
</evidence>
<feature type="region of interest" description="Disordered" evidence="5">
    <location>
        <begin position="314"/>
        <end position="381"/>
    </location>
</feature>
<evidence type="ECO:0000256" key="3">
    <source>
        <dbReference type="ARBA" id="ARBA00022777"/>
    </source>
</evidence>
<dbReference type="InterPro" id="IPR011009">
    <property type="entry name" value="Kinase-like_dom_sf"/>
</dbReference>
<protein>
    <recommendedName>
        <fullName evidence="7">Protein kinase domain-containing protein</fullName>
    </recommendedName>
</protein>
<feature type="domain" description="Protein kinase" evidence="7">
    <location>
        <begin position="11"/>
        <end position="295"/>
    </location>
</feature>
<feature type="compositionally biased region" description="Low complexity" evidence="5">
    <location>
        <begin position="347"/>
        <end position="358"/>
    </location>
</feature>
<dbReference type="Gene3D" id="3.30.200.20">
    <property type="entry name" value="Phosphorylase Kinase, domain 1"/>
    <property type="match status" value="1"/>
</dbReference>
<dbReference type="SMART" id="SM00220">
    <property type="entry name" value="S_TKc"/>
    <property type="match status" value="1"/>
</dbReference>
<keyword evidence="3" id="KW-0418">Kinase</keyword>
<dbReference type="EMBL" id="CADCTQ010000600">
    <property type="protein sequence ID" value="CAA9326923.1"/>
    <property type="molecule type" value="Genomic_DNA"/>
</dbReference>
<dbReference type="PANTHER" id="PTHR43289">
    <property type="entry name" value="MITOGEN-ACTIVATED PROTEIN KINASE KINASE KINASE 20-RELATED"/>
    <property type="match status" value="1"/>
</dbReference>
<dbReference type="SUPFAM" id="SSF56112">
    <property type="entry name" value="Protein kinase-like (PK-like)"/>
    <property type="match status" value="1"/>
</dbReference>
<keyword evidence="6" id="KW-0812">Transmembrane</keyword>
<feature type="region of interest" description="Disordered" evidence="5">
    <location>
        <begin position="261"/>
        <end position="282"/>
    </location>
</feature>
<evidence type="ECO:0000256" key="2">
    <source>
        <dbReference type="ARBA" id="ARBA00022741"/>
    </source>
</evidence>
<name>A0A6J4LAZ7_9SPHI</name>
<keyword evidence="2" id="KW-0547">Nucleotide-binding</keyword>
<evidence type="ECO:0000259" key="7">
    <source>
        <dbReference type="PROSITE" id="PS50011"/>
    </source>
</evidence>
<proteinExistence type="predicted"/>
<evidence type="ECO:0000256" key="5">
    <source>
        <dbReference type="SAM" id="MobiDB-lite"/>
    </source>
</evidence>
<evidence type="ECO:0000256" key="4">
    <source>
        <dbReference type="ARBA" id="ARBA00022840"/>
    </source>
</evidence>
<accession>A0A6J4LAZ7</accession>
<keyword evidence="1" id="KW-0808">Transferase</keyword>
<dbReference type="GO" id="GO:0005524">
    <property type="term" value="F:ATP binding"/>
    <property type="evidence" value="ECO:0007669"/>
    <property type="project" value="UniProtKB-KW"/>
</dbReference>
<keyword evidence="4" id="KW-0067">ATP-binding</keyword>
<dbReference type="GO" id="GO:0004674">
    <property type="term" value="F:protein serine/threonine kinase activity"/>
    <property type="evidence" value="ECO:0007669"/>
    <property type="project" value="TreeGrafter"/>
</dbReference>
<keyword evidence="6" id="KW-1133">Transmembrane helix</keyword>
<keyword evidence="6" id="KW-0472">Membrane</keyword>
<feature type="compositionally biased region" description="Basic and acidic residues" evidence="5">
    <location>
        <begin position="332"/>
        <end position="346"/>
    </location>
</feature>
<dbReference type="PROSITE" id="PS50011">
    <property type="entry name" value="PROTEIN_KINASE_DOM"/>
    <property type="match status" value="1"/>
</dbReference>